<evidence type="ECO:0000313" key="2">
    <source>
        <dbReference type="Proteomes" id="UP001460270"/>
    </source>
</evidence>
<reference evidence="2" key="1">
    <citation type="submission" date="2024-04" db="EMBL/GenBank/DDBJ databases">
        <title>Salinicola lusitanus LLJ914,a marine bacterium isolated from the Okinawa Trough.</title>
        <authorList>
            <person name="Li J."/>
        </authorList>
    </citation>
    <scope>NUCLEOTIDE SEQUENCE [LARGE SCALE GENOMIC DNA]</scope>
</reference>
<name>A0AAW0NMC8_9GOBI</name>
<proteinExistence type="predicted"/>
<accession>A0AAW0NMC8</accession>
<dbReference type="Proteomes" id="UP001460270">
    <property type="component" value="Unassembled WGS sequence"/>
</dbReference>
<protein>
    <submittedName>
        <fullName evidence="1">Uncharacterized protein</fullName>
    </submittedName>
</protein>
<comment type="caution">
    <text evidence="1">The sequence shown here is derived from an EMBL/GenBank/DDBJ whole genome shotgun (WGS) entry which is preliminary data.</text>
</comment>
<dbReference type="EMBL" id="JBBPFD010000012">
    <property type="protein sequence ID" value="KAK7904530.1"/>
    <property type="molecule type" value="Genomic_DNA"/>
</dbReference>
<keyword evidence="2" id="KW-1185">Reference proteome</keyword>
<evidence type="ECO:0000313" key="1">
    <source>
        <dbReference type="EMBL" id="KAK7904530.1"/>
    </source>
</evidence>
<organism evidence="1 2">
    <name type="scientific">Mugilogobius chulae</name>
    <name type="common">yellowstripe goby</name>
    <dbReference type="NCBI Taxonomy" id="88201"/>
    <lineage>
        <taxon>Eukaryota</taxon>
        <taxon>Metazoa</taxon>
        <taxon>Chordata</taxon>
        <taxon>Craniata</taxon>
        <taxon>Vertebrata</taxon>
        <taxon>Euteleostomi</taxon>
        <taxon>Actinopterygii</taxon>
        <taxon>Neopterygii</taxon>
        <taxon>Teleostei</taxon>
        <taxon>Neoteleostei</taxon>
        <taxon>Acanthomorphata</taxon>
        <taxon>Gobiaria</taxon>
        <taxon>Gobiiformes</taxon>
        <taxon>Gobioidei</taxon>
        <taxon>Gobiidae</taxon>
        <taxon>Gobionellinae</taxon>
        <taxon>Mugilogobius</taxon>
    </lineage>
</organism>
<gene>
    <name evidence="1" type="ORF">WMY93_017137</name>
</gene>
<dbReference type="AlphaFoldDB" id="A0AAW0NMC8"/>
<sequence>MFFNGFEAKRQTEQYELSREGMAFSSNGAGLAAAGTKAFPNKGKQCICSHRRRLILIWSSNEGPAGDAGTGRTFPKLQESHFHLVTIFQVICECFPPIIRRSVQNTRKETGI</sequence>